<dbReference type="InterPro" id="IPR032534">
    <property type="entry name" value="EcxA_zinc-bd"/>
</dbReference>
<dbReference type="InterPro" id="IPR033428">
    <property type="entry name" value="DUF5118"/>
</dbReference>
<dbReference type="InterPro" id="IPR033413">
    <property type="entry name" value="DUF5117"/>
</dbReference>
<feature type="signal peptide" evidence="1">
    <location>
        <begin position="1"/>
        <end position="19"/>
    </location>
</feature>
<keyword evidence="6" id="KW-1185">Reference proteome</keyword>
<dbReference type="RefSeq" id="WP_155695695.1">
    <property type="nucleotide sequence ID" value="NZ_WOCD01000003.1"/>
</dbReference>
<gene>
    <name evidence="5" type="ORF">GNP35_08500</name>
</gene>
<dbReference type="InterPro" id="IPR034032">
    <property type="entry name" value="Zn_MMP-like_bac"/>
</dbReference>
<keyword evidence="1" id="KW-0732">Signal</keyword>
<dbReference type="Gene3D" id="3.40.390.10">
    <property type="entry name" value="Collagenase (Catalytic Domain)"/>
    <property type="match status" value="1"/>
</dbReference>
<dbReference type="InterPro" id="IPR024079">
    <property type="entry name" value="MetalloPept_cat_dom_sf"/>
</dbReference>
<proteinExistence type="predicted"/>
<accession>A0A6N8F8L8</accession>
<dbReference type="Proteomes" id="UP000439994">
    <property type="component" value="Unassembled WGS sequence"/>
</dbReference>
<feature type="domain" description="EcxA zinc-binding" evidence="2">
    <location>
        <begin position="448"/>
        <end position="755"/>
    </location>
</feature>
<feature type="domain" description="DUF5118" evidence="4">
    <location>
        <begin position="76"/>
        <end position="121"/>
    </location>
</feature>
<evidence type="ECO:0000259" key="3">
    <source>
        <dbReference type="Pfam" id="PF17148"/>
    </source>
</evidence>
<dbReference type="AlphaFoldDB" id="A0A6N8F8L8"/>
<sequence>MKLLNKTMLVLSITSFSSAATVLTQAEIDALNKSNSNVAPAYTLLAADKDEDADKPDEAEKADKKDKKDKKKSKFKDYADIVTDKAVTSKGIFTTHLVDNKVYFEIPAVELGSEFVWQVKTSGTQPGKGVISADIGRQYVIFERHGDDILLRSRNYSVVSDDGSRESLVVKKASIDAIITKLPIATFSTDDAKSPVVDITSLYMGQHKELFPAPRAPRNPKAPKTPSFKLNKKSSLITKVKAFEKNIEATVLAQFTSAKVNETKEIRHSIFALPDTPMKPRFYDKRVGYFTANYSDYSSEKNKLDSFSYIKRWRLEKKNPELEVSEPKEPIVWYIDSGTPQKYVEAVREGIEFWQSAFEQAGFKNGIVAKMAPSMEENPDWDPEDARYSVIRWIPSGIPNAQGPHVADPRSGEIIEADVRMYHNVIKLLEGWYFAQAGATDPRAKKLPLPNEVMSDLVRFVVAHEVGHSIGLHHNFIGNNSYTIDQLRDPEFVKEFGVSASIMDYARFNYVIQPEDGVSPIDYDPGPYDKFAIEWGYKEFKGDLTPKEETVLLSKIADRQLNDDRLRWDAYSKPSYLDPRILTEAIGDDPVEATRLGQKNKKRIIANLVDSTSFEPNKGYDELDNAYKTVIQQHARELGHVAKAVGGVMYRNELTQDHKEKQVFEIFPKKKQERAVQFLIDNGVKLPEFWNNKEILKRIGQDKFEKYANSIIRQAVGSPLAAHRLDSLIKLQAAGEDVMDPVKTVNKYVDTIFGDIKSRRPKSDQYTIMLQDYFVTKLLKDISSTKSSPTLVAMLRGIATELKSKLKSAAKKHYGKLQGYRYAGLEARLTEGLEPKLTVKK</sequence>
<feature type="domain" description="DUF5117" evidence="3">
    <location>
        <begin position="135"/>
        <end position="318"/>
    </location>
</feature>
<comment type="caution">
    <text evidence="5">The sequence shown here is derived from an EMBL/GenBank/DDBJ whole genome shotgun (WGS) entry which is preliminary data.</text>
</comment>
<dbReference type="PANTHER" id="PTHR38478">
    <property type="entry name" value="PEPTIDASE M1A AND M12B"/>
    <property type="match status" value="1"/>
</dbReference>
<organism evidence="5 6">
    <name type="scientific">Psychrosphaera haliotis</name>
    <dbReference type="NCBI Taxonomy" id="555083"/>
    <lineage>
        <taxon>Bacteria</taxon>
        <taxon>Pseudomonadati</taxon>
        <taxon>Pseudomonadota</taxon>
        <taxon>Gammaproteobacteria</taxon>
        <taxon>Alteromonadales</taxon>
        <taxon>Pseudoalteromonadaceae</taxon>
        <taxon>Psychrosphaera</taxon>
    </lineage>
</organism>
<dbReference type="CDD" id="cd04276">
    <property type="entry name" value="ZnMc_MMP_like_2"/>
    <property type="match status" value="1"/>
</dbReference>
<evidence type="ECO:0000313" key="5">
    <source>
        <dbReference type="EMBL" id="MUH72524.1"/>
    </source>
</evidence>
<evidence type="ECO:0000259" key="2">
    <source>
        <dbReference type="Pfam" id="PF16313"/>
    </source>
</evidence>
<dbReference type="OrthoDB" id="9776599at2"/>
<evidence type="ECO:0000313" key="6">
    <source>
        <dbReference type="Proteomes" id="UP000439994"/>
    </source>
</evidence>
<reference evidence="5 6" key="1">
    <citation type="submission" date="2019-11" db="EMBL/GenBank/DDBJ databases">
        <title>P. haliotis isolates from Z. marina roots.</title>
        <authorList>
            <person name="Cohen M."/>
            <person name="Jospin G."/>
            <person name="Eisen J.A."/>
            <person name="Coil D.A."/>
        </authorList>
    </citation>
    <scope>NUCLEOTIDE SEQUENCE [LARGE SCALE GENOMIC DNA]</scope>
    <source>
        <strain evidence="5 6">UCD-MCMsp1aY</strain>
    </source>
</reference>
<dbReference type="Pfam" id="PF17148">
    <property type="entry name" value="DUF5117"/>
    <property type="match status" value="1"/>
</dbReference>
<name>A0A6N8F8L8_9GAMM</name>
<dbReference type="PANTHER" id="PTHR38478:SF1">
    <property type="entry name" value="ZINC DEPENDENT METALLOPROTEASE DOMAIN LIPOPROTEIN"/>
    <property type="match status" value="1"/>
</dbReference>
<dbReference type="SUPFAM" id="SSF55486">
    <property type="entry name" value="Metalloproteases ('zincins'), catalytic domain"/>
    <property type="match status" value="1"/>
</dbReference>
<dbReference type="GO" id="GO:0008237">
    <property type="term" value="F:metallopeptidase activity"/>
    <property type="evidence" value="ECO:0007669"/>
    <property type="project" value="InterPro"/>
</dbReference>
<dbReference type="Pfam" id="PF16313">
    <property type="entry name" value="DUF4953"/>
    <property type="match status" value="1"/>
</dbReference>
<dbReference type="EMBL" id="WOCD01000003">
    <property type="protein sequence ID" value="MUH72524.1"/>
    <property type="molecule type" value="Genomic_DNA"/>
</dbReference>
<evidence type="ECO:0000256" key="1">
    <source>
        <dbReference type="SAM" id="SignalP"/>
    </source>
</evidence>
<feature type="chain" id="PRO_5026915329" evidence="1">
    <location>
        <begin position="20"/>
        <end position="841"/>
    </location>
</feature>
<protein>
    <submittedName>
        <fullName evidence="5">DUF5117 domain-containing protein</fullName>
    </submittedName>
</protein>
<dbReference type="Pfam" id="PF17162">
    <property type="entry name" value="DUF5118"/>
    <property type="match status" value="1"/>
</dbReference>
<evidence type="ECO:0000259" key="4">
    <source>
        <dbReference type="Pfam" id="PF17162"/>
    </source>
</evidence>